<sequence>MKHGFGQAAAETQHDLVGRQLGGVAQFGLGAQHEHRQAFLHRRLDVARQLQGNRGSGMVAGAESDTAAFRRGALESGPQASLFGLRLPPIRSALNRAVRFHNRIYCRPAAMKLIFRVLLLGVMGGVAAPVLACLPLPPEIFAKTEKRVRERFNSVDSVVLVTLLDVSKVKKIEMEVELVGERTTFRIERVFKGRSKPGDKLILNSYSTCSRTVAEWGHGPEGPVKLSRQWLIYRNESDKTEIQFSDMTRPLNFASYDLKVLSKIASPGSNKAPQ</sequence>
<keyword evidence="1" id="KW-0472">Membrane</keyword>
<keyword evidence="1" id="KW-0812">Transmembrane</keyword>
<reference evidence="2 3" key="1">
    <citation type="submission" date="2020-01" db="EMBL/GenBank/DDBJ databases">
        <authorList>
            <person name="Lee S.D."/>
        </authorList>
    </citation>
    <scope>NUCLEOTIDE SEQUENCE [LARGE SCALE GENOMIC DNA]</scope>
    <source>
        <strain evidence="2 3">SAP-35</strain>
    </source>
</reference>
<keyword evidence="1" id="KW-1133">Transmembrane helix</keyword>
<dbReference type="Proteomes" id="UP000666369">
    <property type="component" value="Unassembled WGS sequence"/>
</dbReference>
<accession>A0ABX0FR25</accession>
<comment type="caution">
    <text evidence="2">The sequence shown here is derived from an EMBL/GenBank/DDBJ whole genome shotgun (WGS) entry which is preliminary data.</text>
</comment>
<proteinExistence type="predicted"/>
<evidence type="ECO:0000313" key="3">
    <source>
        <dbReference type="Proteomes" id="UP000666369"/>
    </source>
</evidence>
<dbReference type="EMBL" id="JAADJT010000011">
    <property type="protein sequence ID" value="NGZ86990.1"/>
    <property type="molecule type" value="Genomic_DNA"/>
</dbReference>
<evidence type="ECO:0000256" key="1">
    <source>
        <dbReference type="SAM" id="Phobius"/>
    </source>
</evidence>
<gene>
    <name evidence="2" type="ORF">GW587_22345</name>
</gene>
<keyword evidence="3" id="KW-1185">Reference proteome</keyword>
<feature type="transmembrane region" description="Helical" evidence="1">
    <location>
        <begin position="113"/>
        <end position="132"/>
    </location>
</feature>
<name>A0ABX0FR25_9BURK</name>
<evidence type="ECO:0000313" key="2">
    <source>
        <dbReference type="EMBL" id="NGZ86990.1"/>
    </source>
</evidence>
<reference evidence="3" key="2">
    <citation type="submission" date="2023-07" db="EMBL/GenBank/DDBJ databases">
        <title>Duganella aceri sp. nov., isolated from tree sap.</title>
        <authorList>
            <person name="Kim I.S."/>
        </authorList>
    </citation>
    <scope>NUCLEOTIDE SEQUENCE [LARGE SCALE GENOMIC DNA]</scope>
    <source>
        <strain evidence="3">SAP-35</strain>
    </source>
</reference>
<organism evidence="2 3">
    <name type="scientific">Duganella aceris</name>
    <dbReference type="NCBI Taxonomy" id="2703883"/>
    <lineage>
        <taxon>Bacteria</taxon>
        <taxon>Pseudomonadati</taxon>
        <taxon>Pseudomonadota</taxon>
        <taxon>Betaproteobacteria</taxon>
        <taxon>Burkholderiales</taxon>
        <taxon>Oxalobacteraceae</taxon>
        <taxon>Telluria group</taxon>
        <taxon>Duganella</taxon>
    </lineage>
</organism>
<protein>
    <submittedName>
        <fullName evidence="2">Uncharacterized protein</fullName>
    </submittedName>
</protein>